<dbReference type="UniPathway" id="UPA00665"/>
<comment type="caution">
    <text evidence="9">Lacks conserved residue(s) required for the propagation of feature annotation.</text>
</comment>
<feature type="transmembrane region" description="Helical" evidence="9">
    <location>
        <begin position="99"/>
        <end position="117"/>
    </location>
</feature>
<gene>
    <name evidence="9 12" type="primary">lspA</name>
    <name evidence="12" type="ORF">CPT03_06785</name>
</gene>
<dbReference type="GO" id="GO:0006508">
    <property type="term" value="P:proteolysis"/>
    <property type="evidence" value="ECO:0007669"/>
    <property type="project" value="UniProtKB-KW"/>
</dbReference>
<dbReference type="EMBL" id="CP024091">
    <property type="protein sequence ID" value="ATP56193.1"/>
    <property type="molecule type" value="Genomic_DNA"/>
</dbReference>
<dbReference type="EC" id="3.4.23.36" evidence="9"/>
<keyword evidence="7 9" id="KW-1133">Transmembrane helix</keyword>
<comment type="similarity">
    <text evidence="1 9 11">Belongs to the peptidase A8 family.</text>
</comment>
<keyword evidence="8 9" id="KW-0472">Membrane</keyword>
<dbReference type="KEGG" id="pgs:CPT03_06785"/>
<protein>
    <recommendedName>
        <fullName evidence="9">Lipoprotein signal peptidase</fullName>
        <ecNumber evidence="9">3.4.23.36</ecNumber>
    </recommendedName>
    <alternativeName>
        <fullName evidence="9">Prolipoprotein signal peptidase</fullName>
    </alternativeName>
    <alternativeName>
        <fullName evidence="9">Signal peptidase II</fullName>
        <shortName evidence="9">SPase II</shortName>
    </alternativeName>
</protein>
<evidence type="ECO:0000256" key="9">
    <source>
        <dbReference type="HAMAP-Rule" id="MF_00161"/>
    </source>
</evidence>
<evidence type="ECO:0000256" key="6">
    <source>
        <dbReference type="ARBA" id="ARBA00022801"/>
    </source>
</evidence>
<keyword evidence="4 9" id="KW-0812">Transmembrane</keyword>
<dbReference type="OrthoDB" id="9810259at2"/>
<dbReference type="NCBIfam" id="TIGR00077">
    <property type="entry name" value="lspA"/>
    <property type="match status" value="1"/>
</dbReference>
<dbReference type="PROSITE" id="PS00855">
    <property type="entry name" value="SPASE_II"/>
    <property type="match status" value="1"/>
</dbReference>
<dbReference type="HAMAP" id="MF_00161">
    <property type="entry name" value="LspA"/>
    <property type="match status" value="1"/>
</dbReference>
<evidence type="ECO:0000256" key="3">
    <source>
        <dbReference type="ARBA" id="ARBA00022670"/>
    </source>
</evidence>
<evidence type="ECO:0000256" key="8">
    <source>
        <dbReference type="ARBA" id="ARBA00023136"/>
    </source>
</evidence>
<feature type="active site" evidence="9">
    <location>
        <position position="145"/>
    </location>
</feature>
<keyword evidence="2 9" id="KW-1003">Cell membrane</keyword>
<dbReference type="Pfam" id="PF01252">
    <property type="entry name" value="Peptidase_A8"/>
    <property type="match status" value="1"/>
</dbReference>
<dbReference type="PANTHER" id="PTHR33695:SF1">
    <property type="entry name" value="LIPOPROTEIN SIGNAL PEPTIDASE"/>
    <property type="match status" value="1"/>
</dbReference>
<keyword evidence="5 9" id="KW-0064">Aspartyl protease</keyword>
<evidence type="ECO:0000256" key="11">
    <source>
        <dbReference type="RuleBase" id="RU004181"/>
    </source>
</evidence>
<evidence type="ECO:0000256" key="4">
    <source>
        <dbReference type="ARBA" id="ARBA00022692"/>
    </source>
</evidence>
<evidence type="ECO:0000313" key="13">
    <source>
        <dbReference type="Proteomes" id="UP000223749"/>
    </source>
</evidence>
<dbReference type="PRINTS" id="PR00781">
    <property type="entry name" value="LIPOSIGPTASE"/>
</dbReference>
<dbReference type="GO" id="GO:0005886">
    <property type="term" value="C:plasma membrane"/>
    <property type="evidence" value="ECO:0007669"/>
    <property type="project" value="UniProtKB-SubCell"/>
</dbReference>
<accession>A0A2D1U3L6</accession>
<comment type="subcellular location">
    <subcellularLocation>
        <location evidence="9">Cell membrane</location>
        <topology evidence="9">Multi-pass membrane protein</topology>
    </subcellularLocation>
</comment>
<evidence type="ECO:0000313" key="12">
    <source>
        <dbReference type="EMBL" id="ATP56193.1"/>
    </source>
</evidence>
<comment type="function">
    <text evidence="9 10">This protein specifically catalyzes the removal of signal peptides from prolipoproteins.</text>
</comment>
<dbReference type="Proteomes" id="UP000223749">
    <property type="component" value="Chromosome"/>
</dbReference>
<keyword evidence="6 9" id="KW-0378">Hydrolase</keyword>
<evidence type="ECO:0000256" key="7">
    <source>
        <dbReference type="ARBA" id="ARBA00022989"/>
    </source>
</evidence>
<evidence type="ECO:0000256" key="2">
    <source>
        <dbReference type="ARBA" id="ARBA00022475"/>
    </source>
</evidence>
<organism evidence="12 13">
    <name type="scientific">Pedobacter ginsengisoli</name>
    <dbReference type="NCBI Taxonomy" id="363852"/>
    <lineage>
        <taxon>Bacteria</taxon>
        <taxon>Pseudomonadati</taxon>
        <taxon>Bacteroidota</taxon>
        <taxon>Sphingobacteriia</taxon>
        <taxon>Sphingobacteriales</taxon>
        <taxon>Sphingobacteriaceae</taxon>
        <taxon>Pedobacter</taxon>
    </lineage>
</organism>
<keyword evidence="3 9" id="KW-0645">Protease</keyword>
<feature type="transmembrane region" description="Helical" evidence="9">
    <location>
        <begin position="137"/>
        <end position="161"/>
    </location>
</feature>
<comment type="catalytic activity">
    <reaction evidence="9 10">
        <text>Release of signal peptides from bacterial membrane prolipoproteins. Hydrolyzes -Xaa-Yaa-Zaa-|-(S,diacylglyceryl)Cys-, in which Xaa is hydrophobic (preferably Leu), and Yaa (Ala or Ser) and Zaa (Gly or Ala) have small, neutral side chains.</text>
        <dbReference type="EC" id="3.4.23.36"/>
    </reaction>
</comment>
<feature type="transmembrane region" description="Helical" evidence="9">
    <location>
        <begin position="73"/>
        <end position="92"/>
    </location>
</feature>
<evidence type="ECO:0000256" key="10">
    <source>
        <dbReference type="RuleBase" id="RU000594"/>
    </source>
</evidence>
<dbReference type="PANTHER" id="PTHR33695">
    <property type="entry name" value="LIPOPROTEIN SIGNAL PEPTIDASE"/>
    <property type="match status" value="1"/>
</dbReference>
<sequence length="169" mass="18819">MKMIKGKTFRRMLVLSLVMLNIGCDQVTKSIVRKHVDYNESIKIISDNFTLTKVENSGAFLSSGDSLPVPVKFVFLSLMPLFVLCFGIYYVLNKTELDKLLIVGASFVIGGGIGNLYDRLLYGSVTDFLHIDLGIFQTGIFNIADVSIMIGMLLILTHLYFKKANPELA</sequence>
<name>A0A2D1U3L6_9SPHI</name>
<dbReference type="AlphaFoldDB" id="A0A2D1U3L6"/>
<proteinExistence type="inferred from homology"/>
<comment type="pathway">
    <text evidence="9">Protein modification; lipoprotein biosynthesis (signal peptide cleavage).</text>
</comment>
<dbReference type="InterPro" id="IPR001872">
    <property type="entry name" value="Peptidase_A8"/>
</dbReference>
<keyword evidence="13" id="KW-1185">Reference proteome</keyword>
<reference evidence="12 13" key="1">
    <citation type="submission" date="2017-10" db="EMBL/GenBank/DDBJ databases">
        <title>Whole genome of Pedobacter ginsengisoli T01R-27 isolated from tomato rhizosphere.</title>
        <authorList>
            <person name="Weon H.-Y."/>
            <person name="Lee S.A."/>
            <person name="Sang M.K."/>
            <person name="Song J."/>
        </authorList>
    </citation>
    <scope>NUCLEOTIDE SEQUENCE [LARGE SCALE GENOMIC DNA]</scope>
    <source>
        <strain evidence="12 13">T01R-27</strain>
    </source>
</reference>
<evidence type="ECO:0000256" key="1">
    <source>
        <dbReference type="ARBA" id="ARBA00006139"/>
    </source>
</evidence>
<evidence type="ECO:0000256" key="5">
    <source>
        <dbReference type="ARBA" id="ARBA00022750"/>
    </source>
</evidence>
<feature type="active site" evidence="9">
    <location>
        <position position="127"/>
    </location>
</feature>
<dbReference type="GO" id="GO:0004190">
    <property type="term" value="F:aspartic-type endopeptidase activity"/>
    <property type="evidence" value="ECO:0007669"/>
    <property type="project" value="UniProtKB-UniRule"/>
</dbReference>